<evidence type="ECO:0000313" key="3">
    <source>
        <dbReference type="EMBL" id="MBD7953312.1"/>
    </source>
</evidence>
<dbReference type="Proteomes" id="UP000636938">
    <property type="component" value="Unassembled WGS sequence"/>
</dbReference>
<feature type="domain" description="EF-hand" evidence="2">
    <location>
        <begin position="30"/>
        <end position="65"/>
    </location>
</feature>
<dbReference type="PROSITE" id="PS00018">
    <property type="entry name" value="EF_HAND_1"/>
    <property type="match status" value="2"/>
</dbReference>
<dbReference type="EMBL" id="JACSQS010000002">
    <property type="protein sequence ID" value="MBD7953312.1"/>
    <property type="molecule type" value="Genomic_DNA"/>
</dbReference>
<protein>
    <recommendedName>
        <fullName evidence="2">EF-hand domain-containing protein</fullName>
    </recommendedName>
</protein>
<dbReference type="InterPro" id="IPR018247">
    <property type="entry name" value="EF_Hand_1_Ca_BS"/>
</dbReference>
<reference evidence="3 4" key="1">
    <citation type="submission" date="2020-08" db="EMBL/GenBank/DDBJ databases">
        <title>A Genomic Blueprint of the Chicken Gut Microbiome.</title>
        <authorList>
            <person name="Gilroy R."/>
            <person name="Ravi A."/>
            <person name="Getino M."/>
            <person name="Pursley I."/>
            <person name="Horton D.L."/>
            <person name="Alikhan N.-F."/>
            <person name="Baker D."/>
            <person name="Gharbi K."/>
            <person name="Hall N."/>
            <person name="Watson M."/>
            <person name="Adriaenssens E.M."/>
            <person name="Foster-Nyarko E."/>
            <person name="Jarju S."/>
            <person name="Secka A."/>
            <person name="Antonio M."/>
            <person name="Oren A."/>
            <person name="Chaudhuri R."/>
            <person name="La Ragione R.M."/>
            <person name="Hildebrand F."/>
            <person name="Pallen M.J."/>
        </authorList>
    </citation>
    <scope>NUCLEOTIDE SEQUENCE [LARGE SCALE GENOMIC DNA]</scope>
    <source>
        <strain evidence="3 4">Sa5BUN4</strain>
    </source>
</reference>
<dbReference type="InterPro" id="IPR002048">
    <property type="entry name" value="EF_hand_dom"/>
</dbReference>
<dbReference type="AlphaFoldDB" id="A0A8X8FQD9"/>
<dbReference type="Pfam" id="PF13202">
    <property type="entry name" value="EF-hand_5"/>
    <property type="match status" value="3"/>
</dbReference>
<dbReference type="RefSeq" id="WP_191769134.1">
    <property type="nucleotide sequence ID" value="NZ_JACSQS010000002.1"/>
</dbReference>
<proteinExistence type="predicted"/>
<accession>A0A8X8FQD9</accession>
<name>A0A8X8FQD9_9GAMM</name>
<comment type="caution">
    <text evidence="3">The sequence shown here is derived from an EMBL/GenBank/DDBJ whole genome shotgun (WGS) entry which is preliminary data.</text>
</comment>
<evidence type="ECO:0000256" key="1">
    <source>
        <dbReference type="SAM" id="SignalP"/>
    </source>
</evidence>
<sequence length="121" mass="13215">MTDVTLTLPRGPVITLLIALLLSAAGSVQAQVADTGTYLQRMDADGDGRVSQAEYVQWMMYAFEQMDADGDGVLDASELPGGKGRPITREQQRQTLVQRFHKQDANRDGVLDARELAAPPR</sequence>
<organism evidence="3 4">
    <name type="scientific">Stenotrophomonas lacuserhaii</name>
    <dbReference type="NCBI Taxonomy" id="2760084"/>
    <lineage>
        <taxon>Bacteria</taxon>
        <taxon>Pseudomonadati</taxon>
        <taxon>Pseudomonadota</taxon>
        <taxon>Gammaproteobacteria</taxon>
        <taxon>Lysobacterales</taxon>
        <taxon>Lysobacteraceae</taxon>
        <taxon>Stenotrophomonas</taxon>
    </lineage>
</organism>
<keyword evidence="1" id="KW-0732">Signal</keyword>
<feature type="signal peptide" evidence="1">
    <location>
        <begin position="1"/>
        <end position="30"/>
    </location>
</feature>
<keyword evidence="4" id="KW-1185">Reference proteome</keyword>
<feature type="domain" description="EF-hand" evidence="2">
    <location>
        <begin position="91"/>
        <end position="121"/>
    </location>
</feature>
<evidence type="ECO:0000313" key="4">
    <source>
        <dbReference type="Proteomes" id="UP000636938"/>
    </source>
</evidence>
<evidence type="ECO:0000259" key="2">
    <source>
        <dbReference type="PROSITE" id="PS50222"/>
    </source>
</evidence>
<dbReference type="PROSITE" id="PS50222">
    <property type="entry name" value="EF_HAND_2"/>
    <property type="match status" value="2"/>
</dbReference>
<gene>
    <name evidence="3" type="ORF">H9654_03740</name>
</gene>
<dbReference type="SUPFAM" id="SSF47473">
    <property type="entry name" value="EF-hand"/>
    <property type="match status" value="1"/>
</dbReference>
<dbReference type="Gene3D" id="1.10.238.10">
    <property type="entry name" value="EF-hand"/>
    <property type="match status" value="1"/>
</dbReference>
<feature type="chain" id="PRO_5036495234" description="EF-hand domain-containing protein" evidence="1">
    <location>
        <begin position="31"/>
        <end position="121"/>
    </location>
</feature>
<dbReference type="GO" id="GO:0005509">
    <property type="term" value="F:calcium ion binding"/>
    <property type="evidence" value="ECO:0007669"/>
    <property type="project" value="InterPro"/>
</dbReference>
<dbReference type="InterPro" id="IPR011992">
    <property type="entry name" value="EF-hand-dom_pair"/>
</dbReference>